<feature type="transmembrane region" description="Helical" evidence="1">
    <location>
        <begin position="108"/>
        <end position="129"/>
    </location>
</feature>
<dbReference type="Proteomes" id="UP001211065">
    <property type="component" value="Unassembled WGS sequence"/>
</dbReference>
<evidence type="ECO:0000256" key="1">
    <source>
        <dbReference type="SAM" id="Phobius"/>
    </source>
</evidence>
<keyword evidence="3" id="KW-1185">Reference proteome</keyword>
<keyword evidence="1" id="KW-0472">Membrane</keyword>
<organism evidence="2 3">
    <name type="scientific">Clydaea vesicula</name>
    <dbReference type="NCBI Taxonomy" id="447962"/>
    <lineage>
        <taxon>Eukaryota</taxon>
        <taxon>Fungi</taxon>
        <taxon>Fungi incertae sedis</taxon>
        <taxon>Chytridiomycota</taxon>
        <taxon>Chytridiomycota incertae sedis</taxon>
        <taxon>Chytridiomycetes</taxon>
        <taxon>Lobulomycetales</taxon>
        <taxon>Lobulomycetaceae</taxon>
        <taxon>Clydaea</taxon>
    </lineage>
</organism>
<accession>A0AAD5U6R5</accession>
<evidence type="ECO:0000313" key="3">
    <source>
        <dbReference type="Proteomes" id="UP001211065"/>
    </source>
</evidence>
<dbReference type="AlphaFoldDB" id="A0AAD5U6R5"/>
<feature type="transmembrane region" description="Helical" evidence="1">
    <location>
        <begin position="20"/>
        <end position="42"/>
    </location>
</feature>
<reference evidence="2" key="1">
    <citation type="submission" date="2020-05" db="EMBL/GenBank/DDBJ databases">
        <title>Phylogenomic resolution of chytrid fungi.</title>
        <authorList>
            <person name="Stajich J.E."/>
            <person name="Amses K."/>
            <person name="Simmons R."/>
            <person name="Seto K."/>
            <person name="Myers J."/>
            <person name="Bonds A."/>
            <person name="Quandt C.A."/>
            <person name="Barry K."/>
            <person name="Liu P."/>
            <person name="Grigoriev I."/>
            <person name="Longcore J.E."/>
            <person name="James T.Y."/>
        </authorList>
    </citation>
    <scope>NUCLEOTIDE SEQUENCE</scope>
    <source>
        <strain evidence="2">JEL0476</strain>
    </source>
</reference>
<name>A0AAD5U6R5_9FUNG</name>
<proteinExistence type="predicted"/>
<keyword evidence="1" id="KW-0812">Transmembrane</keyword>
<evidence type="ECO:0008006" key="4">
    <source>
        <dbReference type="Google" id="ProtNLM"/>
    </source>
</evidence>
<feature type="transmembrane region" description="Helical" evidence="1">
    <location>
        <begin position="62"/>
        <end position="87"/>
    </location>
</feature>
<sequence>MSTYRFCKIQILNRQSTQRYVIDGIKYTYFTSSIIMMLYLIFEFVSANITSYPIELLKIQSQIFSVSFFLVAACAMVTDFILSCVMIKTVITSLDESNSDGVEKRIKFKLAFLLVISIGLEIFSGILFIKEGQVVSIKFLATMPTYIHLILTSMLLEILSTSNEIVKKAQRNRISKKSNLTENEKFPAKSTPSSFLSVNYNRTGENKTSSLIPEVIMIESQNY</sequence>
<comment type="caution">
    <text evidence="2">The sequence shown here is derived from an EMBL/GenBank/DDBJ whole genome shotgun (WGS) entry which is preliminary data.</text>
</comment>
<gene>
    <name evidence="2" type="ORF">HK099_004590</name>
</gene>
<keyword evidence="1" id="KW-1133">Transmembrane helix</keyword>
<evidence type="ECO:0000313" key="2">
    <source>
        <dbReference type="EMBL" id="KAJ3226563.1"/>
    </source>
</evidence>
<feature type="transmembrane region" description="Helical" evidence="1">
    <location>
        <begin position="135"/>
        <end position="159"/>
    </location>
</feature>
<dbReference type="EMBL" id="JADGJW010000033">
    <property type="protein sequence ID" value="KAJ3226563.1"/>
    <property type="molecule type" value="Genomic_DNA"/>
</dbReference>
<protein>
    <recommendedName>
        <fullName evidence="4">Transmembrane protein</fullName>
    </recommendedName>
</protein>